<dbReference type="InterPro" id="IPR015927">
    <property type="entry name" value="Peptidase_S24_S26A/B/C"/>
</dbReference>
<evidence type="ECO:0000256" key="7">
    <source>
        <dbReference type="ARBA" id="ARBA00023015"/>
    </source>
</evidence>
<dbReference type="MEROPS" id="S24.001"/>
<evidence type="ECO:0000256" key="2">
    <source>
        <dbReference type="ARBA" id="ARBA00022491"/>
    </source>
</evidence>
<dbReference type="FunFam" id="2.10.109.10:FF:000001">
    <property type="entry name" value="LexA repressor"/>
    <property type="match status" value="1"/>
</dbReference>
<feature type="domain" description="LexA repressor DNA-binding" evidence="15">
    <location>
        <begin position="3"/>
        <end position="66"/>
    </location>
</feature>
<dbReference type="SUPFAM" id="SSF46785">
    <property type="entry name" value="Winged helix' DNA-binding domain"/>
    <property type="match status" value="1"/>
</dbReference>
<dbReference type="Pfam" id="PF01726">
    <property type="entry name" value="LexA_DNA_bind"/>
    <property type="match status" value="1"/>
</dbReference>
<gene>
    <name evidence="12 16" type="primary">lexA</name>
    <name evidence="16" type="ordered locus">HMPREF0389_00095</name>
</gene>
<sequence>MFSDLNEKEKSTLQYIANTVNEKGYPPSVREICKSVGFKSTSTAYACLNQLKDKGYIRKDSVKTRALEVIDPIERMGFAKKNTVDIPIIGKVTAGTPILAVENVDDYIPISEHWINSKEHFLLRVEGDSMINAGIYNNDIVLIEQCQTASNGDIVVALIDGEYTTIKRFFYEKNRICLKPENEKYSPIFSDNIKILGKLKMLIRKFD</sequence>
<dbReference type="GO" id="GO:0009432">
    <property type="term" value="P:SOS response"/>
    <property type="evidence" value="ECO:0007669"/>
    <property type="project" value="UniProtKB-UniRule"/>
</dbReference>
<evidence type="ECO:0000259" key="14">
    <source>
        <dbReference type="Pfam" id="PF00717"/>
    </source>
</evidence>
<organism evidence="16 17">
    <name type="scientific">Filifactor alocis (strain ATCC 35896 / CCUG 47790 / D40 B5)</name>
    <name type="common">Fusobacterium alocis</name>
    <dbReference type="NCBI Taxonomy" id="546269"/>
    <lineage>
        <taxon>Bacteria</taxon>
        <taxon>Bacillati</taxon>
        <taxon>Bacillota</taxon>
        <taxon>Clostridia</taxon>
        <taxon>Peptostreptococcales</taxon>
        <taxon>Filifactoraceae</taxon>
        <taxon>Filifactor</taxon>
    </lineage>
</organism>
<dbReference type="AlphaFoldDB" id="D6GR90"/>
<dbReference type="GO" id="GO:0003677">
    <property type="term" value="F:DNA binding"/>
    <property type="evidence" value="ECO:0007669"/>
    <property type="project" value="UniProtKB-UniRule"/>
</dbReference>
<dbReference type="STRING" id="546269.HMPREF0389_00095"/>
<dbReference type="InterPro" id="IPR036286">
    <property type="entry name" value="LexA/Signal_pep-like_sf"/>
</dbReference>
<keyword evidence="17" id="KW-1185">Reference proteome</keyword>
<evidence type="ECO:0000259" key="15">
    <source>
        <dbReference type="Pfam" id="PF01726"/>
    </source>
</evidence>
<evidence type="ECO:0000256" key="8">
    <source>
        <dbReference type="ARBA" id="ARBA00023125"/>
    </source>
</evidence>
<dbReference type="GO" id="GO:0045892">
    <property type="term" value="P:negative regulation of DNA-templated transcription"/>
    <property type="evidence" value="ECO:0007669"/>
    <property type="project" value="UniProtKB-UniRule"/>
</dbReference>
<dbReference type="EC" id="3.4.21.88" evidence="12"/>
<dbReference type="RefSeq" id="WP_014262197.1">
    <property type="nucleotide sequence ID" value="NC_016630.1"/>
</dbReference>
<dbReference type="HAMAP" id="MF_00015">
    <property type="entry name" value="LexA"/>
    <property type="match status" value="1"/>
</dbReference>
<dbReference type="PANTHER" id="PTHR33516">
    <property type="entry name" value="LEXA REPRESSOR"/>
    <property type="match status" value="1"/>
</dbReference>
<dbReference type="InterPro" id="IPR006199">
    <property type="entry name" value="LexA_DNA-bd_dom"/>
</dbReference>
<evidence type="ECO:0000256" key="12">
    <source>
        <dbReference type="HAMAP-Rule" id="MF_00015"/>
    </source>
</evidence>
<dbReference type="Gene3D" id="1.10.10.10">
    <property type="entry name" value="Winged helix-like DNA-binding domain superfamily/Winged helix DNA-binding domain"/>
    <property type="match status" value="1"/>
</dbReference>
<evidence type="ECO:0000256" key="4">
    <source>
        <dbReference type="ARBA" id="ARBA00022763"/>
    </source>
</evidence>
<reference evidence="17" key="1">
    <citation type="submission" date="2010-12" db="EMBL/GenBank/DDBJ databases">
        <title>The genome sequence of Filifactor alocis strain ATCC 35896.</title>
        <authorList>
            <consortium name="The Broad Institute Genome Sequencing Platform"/>
            <person name="Ward D."/>
            <person name="Earl A."/>
            <person name="Feldgarden M."/>
            <person name="Young S.K."/>
            <person name="Gargeya S."/>
            <person name="Zeng Q."/>
            <person name="Alvarado L."/>
            <person name="Berlin A."/>
            <person name="Bochicchio J."/>
            <person name="Chapman S.B."/>
            <person name="Chen Z."/>
            <person name="Freedman E."/>
            <person name="Gellesch M."/>
            <person name="Goldberg J."/>
            <person name="Griggs A."/>
            <person name="Gujja S."/>
            <person name="Heilman E."/>
            <person name="Heiman D."/>
            <person name="Howarth C."/>
            <person name="Mehta T."/>
            <person name="Neiman D."/>
            <person name="Pearson M."/>
            <person name="Roberts A."/>
            <person name="Saif S."/>
            <person name="Shea T."/>
            <person name="Shenoy N."/>
            <person name="Sisk P."/>
            <person name="Stolte C."/>
            <person name="Sykes S."/>
            <person name="White J."/>
            <person name="Yandava C."/>
            <person name="Izard J."/>
            <person name="Blanton J.M."/>
            <person name="Baranova O.V."/>
            <person name="Tanner A.C."/>
            <person name="Dewhirst F.E."/>
            <person name="Haas B."/>
            <person name="Nusbaum C."/>
            <person name="Birren B."/>
        </authorList>
    </citation>
    <scope>NUCLEOTIDE SEQUENCE [LARGE SCALE GENOMIC DNA]</scope>
    <source>
        <strain evidence="17">ATCC 35896 / D40 B5</strain>
    </source>
</reference>
<comment type="similarity">
    <text evidence="1 12 13">Belongs to the peptidase S24 family.</text>
</comment>
<dbReference type="GO" id="GO:0006281">
    <property type="term" value="P:DNA repair"/>
    <property type="evidence" value="ECO:0007669"/>
    <property type="project" value="UniProtKB-UniRule"/>
</dbReference>
<dbReference type="InterPro" id="IPR036388">
    <property type="entry name" value="WH-like_DNA-bd_sf"/>
</dbReference>
<evidence type="ECO:0000256" key="13">
    <source>
        <dbReference type="RuleBase" id="RU003991"/>
    </source>
</evidence>
<keyword evidence="11 12" id="KW-0742">SOS response</keyword>
<keyword evidence="5 12" id="KW-0378">Hydrolase</keyword>
<evidence type="ECO:0000256" key="10">
    <source>
        <dbReference type="ARBA" id="ARBA00023204"/>
    </source>
</evidence>
<comment type="catalytic activity">
    <reaction evidence="12">
        <text>Hydrolysis of Ala-|-Gly bond in repressor LexA.</text>
        <dbReference type="EC" id="3.4.21.88"/>
    </reaction>
</comment>
<keyword evidence="8 12" id="KW-0238">DNA-binding</keyword>
<dbReference type="eggNOG" id="COG1974">
    <property type="taxonomic scope" value="Bacteria"/>
</dbReference>
<dbReference type="GO" id="GO:0004252">
    <property type="term" value="F:serine-type endopeptidase activity"/>
    <property type="evidence" value="ECO:0007669"/>
    <property type="project" value="UniProtKB-UniRule"/>
</dbReference>
<keyword evidence="9 12" id="KW-0804">Transcription</keyword>
<keyword evidence="2 12" id="KW-0678">Repressor</keyword>
<evidence type="ECO:0000256" key="9">
    <source>
        <dbReference type="ARBA" id="ARBA00023163"/>
    </source>
</evidence>
<dbReference type="Proteomes" id="UP000007468">
    <property type="component" value="Chromosome"/>
</dbReference>
<name>D6GR90_FILAD</name>
<evidence type="ECO:0000256" key="11">
    <source>
        <dbReference type="ARBA" id="ARBA00023236"/>
    </source>
</evidence>
<accession>D6GR90</accession>
<feature type="active site" description="For autocatalytic cleavage activity" evidence="12">
    <location>
        <position position="129"/>
    </location>
</feature>
<protein>
    <recommendedName>
        <fullName evidence="12">LexA repressor</fullName>
        <ecNumber evidence="12">3.4.21.88</ecNumber>
    </recommendedName>
</protein>
<keyword evidence="10 12" id="KW-0234">DNA repair</keyword>
<feature type="domain" description="Peptidase S24/S26A/S26B/S26C" evidence="14">
    <location>
        <begin position="87"/>
        <end position="199"/>
    </location>
</feature>
<proteinExistence type="inferred from homology"/>
<keyword evidence="3 12" id="KW-0235">DNA replication</keyword>
<evidence type="ECO:0000313" key="16">
    <source>
        <dbReference type="EMBL" id="EFE28181.1"/>
    </source>
</evidence>
<dbReference type="InterPro" id="IPR050077">
    <property type="entry name" value="LexA_repressor"/>
</dbReference>
<keyword evidence="6 12" id="KW-0068">Autocatalytic cleavage</keyword>
<comment type="subunit">
    <text evidence="12">Homodimer.</text>
</comment>
<dbReference type="InterPro" id="IPR036390">
    <property type="entry name" value="WH_DNA-bd_sf"/>
</dbReference>
<evidence type="ECO:0000313" key="17">
    <source>
        <dbReference type="Proteomes" id="UP000007468"/>
    </source>
</evidence>
<dbReference type="InterPro" id="IPR006197">
    <property type="entry name" value="Peptidase_S24_LexA"/>
</dbReference>
<evidence type="ECO:0000256" key="6">
    <source>
        <dbReference type="ARBA" id="ARBA00022813"/>
    </source>
</evidence>
<dbReference type="PRINTS" id="PR00726">
    <property type="entry name" value="LEXASERPTASE"/>
</dbReference>
<feature type="active site" description="For autocatalytic cleavage activity" evidence="12">
    <location>
        <position position="167"/>
    </location>
</feature>
<dbReference type="CDD" id="cd06529">
    <property type="entry name" value="S24_LexA-like"/>
    <property type="match status" value="1"/>
</dbReference>
<dbReference type="GO" id="GO:0006260">
    <property type="term" value="P:DNA replication"/>
    <property type="evidence" value="ECO:0007669"/>
    <property type="project" value="UniProtKB-UniRule"/>
</dbReference>
<dbReference type="PATRIC" id="fig|546269.5.peg.566"/>
<evidence type="ECO:0000256" key="1">
    <source>
        <dbReference type="ARBA" id="ARBA00007484"/>
    </source>
</evidence>
<dbReference type="EMBL" id="CP002390">
    <property type="protein sequence ID" value="EFE28181.1"/>
    <property type="molecule type" value="Genomic_DNA"/>
</dbReference>
<dbReference type="InterPro" id="IPR039418">
    <property type="entry name" value="LexA-like"/>
</dbReference>
<dbReference type="PANTHER" id="PTHR33516:SF2">
    <property type="entry name" value="LEXA REPRESSOR-RELATED"/>
    <property type="match status" value="1"/>
</dbReference>
<comment type="function">
    <text evidence="12">Represses a number of genes involved in the response to DNA damage (SOS response), including recA and lexA. In the presence of single-stranded DNA, RecA interacts with LexA causing an autocatalytic cleavage which disrupts the DNA-binding part of LexA, leading to derepression of the SOS regulon and eventually DNA repair.</text>
</comment>
<dbReference type="InterPro" id="IPR006200">
    <property type="entry name" value="LexA"/>
</dbReference>
<evidence type="ECO:0000256" key="3">
    <source>
        <dbReference type="ARBA" id="ARBA00022705"/>
    </source>
</evidence>
<dbReference type="GO" id="GO:0006508">
    <property type="term" value="P:proteolysis"/>
    <property type="evidence" value="ECO:0007669"/>
    <property type="project" value="InterPro"/>
</dbReference>
<feature type="DNA-binding region" description="H-T-H motif" evidence="12">
    <location>
        <begin position="29"/>
        <end position="49"/>
    </location>
</feature>
<dbReference type="SUPFAM" id="SSF51306">
    <property type="entry name" value="LexA/Signal peptidase"/>
    <property type="match status" value="1"/>
</dbReference>
<keyword evidence="7 12" id="KW-0805">Transcription regulation</keyword>
<dbReference type="KEGG" id="faa:HMPREF0389_00095"/>
<dbReference type="Pfam" id="PF00717">
    <property type="entry name" value="Peptidase_S24"/>
    <property type="match status" value="1"/>
</dbReference>
<evidence type="ECO:0000256" key="5">
    <source>
        <dbReference type="ARBA" id="ARBA00022801"/>
    </source>
</evidence>
<dbReference type="Gene3D" id="2.10.109.10">
    <property type="entry name" value="Umud Fragment, subunit A"/>
    <property type="match status" value="1"/>
</dbReference>
<dbReference type="NCBIfam" id="TIGR00498">
    <property type="entry name" value="lexA"/>
    <property type="match status" value="1"/>
</dbReference>
<keyword evidence="4 12" id="KW-0227">DNA damage</keyword>
<dbReference type="OrthoDB" id="9802364at2"/>
<feature type="site" description="Cleavage; by autolysis" evidence="12">
    <location>
        <begin position="94"/>
        <end position="95"/>
    </location>
</feature>